<dbReference type="SUPFAM" id="SSF53659">
    <property type="entry name" value="Isocitrate/Isopropylmalate dehydrogenase-like"/>
    <property type="match status" value="1"/>
</dbReference>
<dbReference type="PANTHER" id="PTHR43237:SF4">
    <property type="entry name" value="NADP-DEPENDENT MALIC ENZYME"/>
    <property type="match status" value="1"/>
</dbReference>
<comment type="similarity">
    <text evidence="4">In the C-terminal section; belongs to the phosphate acetyltransferase and butyryltransferase family.</text>
</comment>
<proteinExistence type="inferred from homology"/>
<dbReference type="InterPro" id="IPR012188">
    <property type="entry name" value="ME_PTA"/>
</dbReference>
<dbReference type="Gene3D" id="3.40.50.10750">
    <property type="entry name" value="Isocitrate/Isopropylmalate dehydrogenase-like"/>
    <property type="match status" value="1"/>
</dbReference>
<evidence type="ECO:0000256" key="10">
    <source>
        <dbReference type="PIRSR" id="PIRSR036684-3"/>
    </source>
</evidence>
<dbReference type="InterPro" id="IPR015884">
    <property type="entry name" value="Malic_enzyme_CS"/>
</dbReference>
<evidence type="ECO:0000256" key="9">
    <source>
        <dbReference type="PIRSR" id="PIRSR036684-2"/>
    </source>
</evidence>
<dbReference type="SUPFAM" id="SSF53223">
    <property type="entry name" value="Aminoacid dehydrogenase-like, N-terminal domain"/>
    <property type="match status" value="1"/>
</dbReference>
<dbReference type="SMART" id="SM00919">
    <property type="entry name" value="Malic_M"/>
    <property type="match status" value="1"/>
</dbReference>
<evidence type="ECO:0000313" key="13">
    <source>
        <dbReference type="EMBL" id="MCA6078075.1"/>
    </source>
</evidence>
<comment type="similarity">
    <text evidence="3">In the N-terminal section; belongs to the malic enzymes family.</text>
</comment>
<dbReference type="EMBL" id="JAIXNE010000005">
    <property type="protein sequence ID" value="MCA6078075.1"/>
    <property type="molecule type" value="Genomic_DNA"/>
</dbReference>
<evidence type="ECO:0000256" key="4">
    <source>
        <dbReference type="ARBA" id="ARBA00008756"/>
    </source>
</evidence>
<evidence type="ECO:0000256" key="2">
    <source>
        <dbReference type="ARBA" id="ARBA00001946"/>
    </source>
</evidence>
<dbReference type="InterPro" id="IPR045213">
    <property type="entry name" value="Malic_NAD-bd_bact_type"/>
</dbReference>
<keyword evidence="5 9" id="KW-0479">Metal-binding</keyword>
<dbReference type="GO" id="GO:0004470">
    <property type="term" value="F:malic enzyme activity"/>
    <property type="evidence" value="ECO:0007669"/>
    <property type="project" value="InterPro"/>
</dbReference>
<dbReference type="FunFam" id="3.40.50.720:FF:000095">
    <property type="entry name" value="NADP-dependent malic enzyme"/>
    <property type="match status" value="1"/>
</dbReference>
<dbReference type="InterPro" id="IPR051674">
    <property type="entry name" value="Malate_Decarboxylase"/>
</dbReference>
<feature type="binding site" evidence="10">
    <location>
        <position position="163"/>
    </location>
    <ligand>
        <name>a divalent metal cation</name>
        <dbReference type="ChEBI" id="CHEBI:60240"/>
    </ligand>
</feature>
<organism evidence="13 14">
    <name type="scientific">Fulvivirga sedimenti</name>
    <dbReference type="NCBI Taxonomy" id="2879465"/>
    <lineage>
        <taxon>Bacteria</taxon>
        <taxon>Pseudomonadati</taxon>
        <taxon>Bacteroidota</taxon>
        <taxon>Cytophagia</taxon>
        <taxon>Cytophagales</taxon>
        <taxon>Fulvivirgaceae</taxon>
        <taxon>Fulvivirga</taxon>
    </lineage>
</organism>
<evidence type="ECO:0000256" key="3">
    <source>
        <dbReference type="ARBA" id="ARBA00007686"/>
    </source>
</evidence>
<comment type="cofactor">
    <cofactor evidence="1">
        <name>Mn(2+)</name>
        <dbReference type="ChEBI" id="CHEBI:29035"/>
    </cofactor>
</comment>
<evidence type="ECO:0000256" key="6">
    <source>
        <dbReference type="ARBA" id="ARBA00023002"/>
    </source>
</evidence>
<dbReference type="GO" id="GO:0046872">
    <property type="term" value="F:metal ion binding"/>
    <property type="evidence" value="ECO:0007669"/>
    <property type="project" value="UniProtKB-KW"/>
</dbReference>
<feature type="binding site" evidence="10">
    <location>
        <position position="288"/>
    </location>
    <ligand>
        <name>NADP(+)</name>
        <dbReference type="ChEBI" id="CHEBI:58349"/>
    </ligand>
</feature>
<evidence type="ECO:0000313" key="14">
    <source>
        <dbReference type="Proteomes" id="UP001139409"/>
    </source>
</evidence>
<feature type="binding site" evidence="9">
    <location>
        <position position="137"/>
    </location>
    <ligand>
        <name>a divalent metal cation</name>
        <dbReference type="ChEBI" id="CHEBI:60240"/>
    </ligand>
</feature>
<dbReference type="RefSeq" id="WP_225698933.1">
    <property type="nucleotide sequence ID" value="NZ_JAIXNE010000005.1"/>
</dbReference>
<dbReference type="AlphaFoldDB" id="A0A9X1HUB4"/>
<dbReference type="InterPro" id="IPR042113">
    <property type="entry name" value="P_AcTrfase_dom1"/>
</dbReference>
<dbReference type="InterPro" id="IPR012301">
    <property type="entry name" value="Malic_N_dom"/>
</dbReference>
<dbReference type="PANTHER" id="PTHR43237">
    <property type="entry name" value="NADP-DEPENDENT MALIC ENZYME"/>
    <property type="match status" value="1"/>
</dbReference>
<dbReference type="Gene3D" id="3.40.50.10950">
    <property type="match status" value="1"/>
</dbReference>
<dbReference type="InterPro" id="IPR042112">
    <property type="entry name" value="P_AcTrfase_dom2"/>
</dbReference>
<dbReference type="Pfam" id="PF03949">
    <property type="entry name" value="Malic_M"/>
    <property type="match status" value="1"/>
</dbReference>
<dbReference type="GO" id="GO:0006108">
    <property type="term" value="P:malate metabolic process"/>
    <property type="evidence" value="ECO:0007669"/>
    <property type="project" value="InterPro"/>
</dbReference>
<dbReference type="InterPro" id="IPR012302">
    <property type="entry name" value="Malic_NAD-bd"/>
</dbReference>
<gene>
    <name evidence="13" type="ORF">LDX50_24585</name>
</gene>
<keyword evidence="7" id="KW-0511">Multifunctional enzyme</keyword>
<evidence type="ECO:0000256" key="7">
    <source>
        <dbReference type="ARBA" id="ARBA00023268"/>
    </source>
</evidence>
<dbReference type="CDD" id="cd05311">
    <property type="entry name" value="NAD_bind_2_malic_enz"/>
    <property type="match status" value="1"/>
</dbReference>
<dbReference type="Gene3D" id="3.40.50.720">
    <property type="entry name" value="NAD(P)-binding Rossmann-like Domain"/>
    <property type="match status" value="1"/>
</dbReference>
<feature type="binding site" evidence="9">
    <location>
        <position position="138"/>
    </location>
    <ligand>
        <name>a divalent metal cation</name>
        <dbReference type="ChEBI" id="CHEBI:60240"/>
    </ligand>
</feature>
<dbReference type="FunFam" id="3.40.50.10380:FF:000003">
    <property type="entry name" value="NADP-dependent malic enzyme"/>
    <property type="match status" value="1"/>
</dbReference>
<dbReference type="InterPro" id="IPR037062">
    <property type="entry name" value="Malic_N_dom_sf"/>
</dbReference>
<evidence type="ECO:0000259" key="12">
    <source>
        <dbReference type="SMART" id="SM01274"/>
    </source>
</evidence>
<dbReference type="InterPro" id="IPR002505">
    <property type="entry name" value="PTA_PTB"/>
</dbReference>
<dbReference type="SUPFAM" id="SSF51735">
    <property type="entry name" value="NAD(P)-binding Rossmann-fold domains"/>
    <property type="match status" value="1"/>
</dbReference>
<evidence type="ECO:0000256" key="1">
    <source>
        <dbReference type="ARBA" id="ARBA00001936"/>
    </source>
</evidence>
<evidence type="ECO:0000256" key="8">
    <source>
        <dbReference type="PIRSR" id="PIRSR036684-1"/>
    </source>
</evidence>
<dbReference type="InterPro" id="IPR036291">
    <property type="entry name" value="NAD(P)-bd_dom_sf"/>
</dbReference>
<feature type="domain" description="Malic enzyme N-terminal" evidence="12">
    <location>
        <begin position="19"/>
        <end position="152"/>
    </location>
</feature>
<dbReference type="SMART" id="SM01274">
    <property type="entry name" value="malic"/>
    <property type="match status" value="1"/>
</dbReference>
<reference evidence="13" key="1">
    <citation type="submission" date="2021-09" db="EMBL/GenBank/DDBJ databases">
        <title>Fulvivirga sp. isolated from coastal sediment.</title>
        <authorList>
            <person name="Yu H."/>
        </authorList>
    </citation>
    <scope>NUCLEOTIDE SEQUENCE</scope>
    <source>
        <strain evidence="13">1062</strain>
    </source>
</reference>
<feature type="domain" description="Malic enzyme NAD-binding" evidence="11">
    <location>
        <begin position="164"/>
        <end position="401"/>
    </location>
</feature>
<keyword evidence="14" id="KW-1185">Reference proteome</keyword>
<dbReference type="InterPro" id="IPR046346">
    <property type="entry name" value="Aminoacid_DH-like_N_sf"/>
</dbReference>
<dbReference type="Pfam" id="PF01515">
    <property type="entry name" value="PTA_PTB"/>
    <property type="match status" value="1"/>
</dbReference>
<evidence type="ECO:0000256" key="5">
    <source>
        <dbReference type="ARBA" id="ARBA00022723"/>
    </source>
</evidence>
<keyword evidence="6" id="KW-0560">Oxidoreductase</keyword>
<dbReference type="Gene3D" id="3.40.50.10380">
    <property type="entry name" value="Malic enzyme, N-terminal domain"/>
    <property type="match status" value="1"/>
</dbReference>
<dbReference type="GO" id="GO:0016746">
    <property type="term" value="F:acyltransferase activity"/>
    <property type="evidence" value="ECO:0007669"/>
    <property type="project" value="InterPro"/>
</dbReference>
<keyword evidence="10" id="KW-0521">NADP</keyword>
<dbReference type="PIRSF" id="PIRSF036684">
    <property type="entry name" value="ME_PTA"/>
    <property type="match status" value="1"/>
</dbReference>
<comment type="cofactor">
    <cofactor evidence="2">
        <name>Mg(2+)</name>
        <dbReference type="ChEBI" id="CHEBI:18420"/>
    </cofactor>
</comment>
<sequence>MTIKIRKEDALAYHEEGQPGKIEVVPTKSVSSQLDLALAYSPGVAEPCKEIEADEENAYRYTAKGNLVGVISNGTAVLGLGDIGAQASKPVMEGKGVLFKKFAGIDVFDIEINEKDPEKFIEIVKSLEPTFGGINLEDIKAPESFLIEERLKSEMRIPVMHDDQHGTAIISAAALLNALELTGKKIEDLKIVVNGAGAAAIACTNIYISLGAQKKNIIMCDSKGVIHKNRENLDASKAQYATDRHDLETVYDAIAGTDFFLGLSVADILSTEDLLKMNPDPIVFALANPKPEIDYAVAMESRPDIIMATGRSDHPNQVNNVLGFPYIFRGALDVRATAINEEMKLAAVHALARLAKEPVPDFVSSAYGEDKIQFGRDYLIPKPLDPRLITAISPAVAKAAIESGVARKEIKDWDAYNSDLNLRIGIDDKMMSKIISRAKKDPKRIVFAEAHDLKILKAAQILHEEGIAKPILLGNRKIIQGLIEENQLDLDEVTIMDCFEEEEKTKKFAAHFYEKRKRKGVTQYEAQKLMRERNYFGSMLVEHNEADALISGLTKDYPKTILPALQVIGMEPRVQRVAGMYIINSKRGTYFFADTTVNVNPTAEELVGIIGLTSRVVRLFDVEPRVAVLSYSNFGSSKGEIPEKTRKAVELAKQKYPDLIIDGDIQANVALDEDIQRKNYPFSALADKGANTLIFPDLASGNIAYKLVMEIGGAEAIGPLLLGMRKPVHILQLGSDVRDIINMAAIAVVDAQLYSQRIQDDRISKR</sequence>
<dbReference type="Proteomes" id="UP001139409">
    <property type="component" value="Unassembled WGS sequence"/>
</dbReference>
<dbReference type="PROSITE" id="PS00331">
    <property type="entry name" value="MALIC_ENZYMES"/>
    <property type="match status" value="1"/>
</dbReference>
<dbReference type="GO" id="GO:0051287">
    <property type="term" value="F:NAD binding"/>
    <property type="evidence" value="ECO:0007669"/>
    <property type="project" value="InterPro"/>
</dbReference>
<feature type="binding site" evidence="10">
    <location>
        <begin position="77"/>
        <end position="84"/>
    </location>
    <ligand>
        <name>NADP(+)</name>
        <dbReference type="ChEBI" id="CHEBI:58349"/>
    </ligand>
</feature>
<name>A0A9X1HUB4_9BACT</name>
<protein>
    <submittedName>
        <fullName evidence="13">NADP-dependent malic enzyme</fullName>
    </submittedName>
</protein>
<comment type="caution">
    <text evidence="13">The sequence shown here is derived from an EMBL/GenBank/DDBJ whole genome shotgun (WGS) entry which is preliminary data.</text>
</comment>
<accession>A0A9X1HUB4</accession>
<evidence type="ECO:0000259" key="11">
    <source>
        <dbReference type="SMART" id="SM00919"/>
    </source>
</evidence>
<dbReference type="Pfam" id="PF00390">
    <property type="entry name" value="malic"/>
    <property type="match status" value="1"/>
</dbReference>
<dbReference type="GO" id="GO:0016616">
    <property type="term" value="F:oxidoreductase activity, acting on the CH-OH group of donors, NAD or NADP as acceptor"/>
    <property type="evidence" value="ECO:0007669"/>
    <property type="project" value="InterPro"/>
</dbReference>
<feature type="active site" description="Proton acceptor" evidence="8">
    <location>
        <position position="95"/>
    </location>
</feature>